<dbReference type="GO" id="GO:0035091">
    <property type="term" value="F:phosphatidylinositol binding"/>
    <property type="evidence" value="ECO:0007669"/>
    <property type="project" value="TreeGrafter"/>
</dbReference>
<dbReference type="PANTHER" id="PTHR46280">
    <property type="entry name" value="PLECKSTRIN HOMOLOGY DOMAIN-CONTAINING FAMILY F MEMBER 2-RELATED"/>
    <property type="match status" value="1"/>
</dbReference>
<dbReference type="FunFam" id="2.30.29.30:FF:000167">
    <property type="entry name" value="Pleckstrin homology domain-containing family F member 2"/>
    <property type="match status" value="1"/>
</dbReference>
<evidence type="ECO:0008006" key="10">
    <source>
        <dbReference type="Google" id="ProtNLM"/>
    </source>
</evidence>
<keyword evidence="9" id="KW-1185">Reference proteome</keyword>
<dbReference type="AlphaFoldDB" id="A0AAN5I176"/>
<dbReference type="Proteomes" id="UP001328107">
    <property type="component" value="Unassembled WGS sequence"/>
</dbReference>
<feature type="domain" description="FYVE-type" evidence="7">
    <location>
        <begin position="146"/>
        <end position="206"/>
    </location>
</feature>
<feature type="domain" description="PH" evidence="6">
    <location>
        <begin position="29"/>
        <end position="125"/>
    </location>
</feature>
<proteinExistence type="predicted"/>
<keyword evidence="3" id="KW-0862">Zinc</keyword>
<evidence type="ECO:0000256" key="3">
    <source>
        <dbReference type="ARBA" id="ARBA00022833"/>
    </source>
</evidence>
<evidence type="ECO:0000313" key="9">
    <source>
        <dbReference type="Proteomes" id="UP001328107"/>
    </source>
</evidence>
<dbReference type="Pfam" id="PF00169">
    <property type="entry name" value="PH"/>
    <property type="match status" value="1"/>
</dbReference>
<dbReference type="Gene3D" id="3.30.40.10">
    <property type="entry name" value="Zinc/RING finger domain, C3HC4 (zinc finger)"/>
    <property type="match status" value="1"/>
</dbReference>
<evidence type="ECO:0000313" key="8">
    <source>
        <dbReference type="EMBL" id="GMR47999.1"/>
    </source>
</evidence>
<dbReference type="Gene3D" id="2.30.29.30">
    <property type="entry name" value="Pleckstrin-homology domain (PH domain)/Phosphotyrosine-binding domain (PTB)"/>
    <property type="match status" value="1"/>
</dbReference>
<dbReference type="EMBL" id="BTRK01000004">
    <property type="protein sequence ID" value="GMR47999.1"/>
    <property type="molecule type" value="Genomic_DNA"/>
</dbReference>
<dbReference type="GO" id="GO:0008270">
    <property type="term" value="F:zinc ion binding"/>
    <property type="evidence" value="ECO:0007669"/>
    <property type="project" value="UniProtKB-KW"/>
</dbReference>
<dbReference type="CDD" id="cd01218">
    <property type="entry name" value="PH_Phafin2-like"/>
    <property type="match status" value="1"/>
</dbReference>
<keyword evidence="1" id="KW-0479">Metal-binding</keyword>
<dbReference type="SUPFAM" id="SSF57903">
    <property type="entry name" value="FYVE/PHD zinc finger"/>
    <property type="match status" value="1"/>
</dbReference>
<dbReference type="InterPro" id="IPR017455">
    <property type="entry name" value="Znf_FYVE-rel"/>
</dbReference>
<evidence type="ECO:0000256" key="2">
    <source>
        <dbReference type="ARBA" id="ARBA00022771"/>
    </source>
</evidence>
<protein>
    <recommendedName>
        <fullName evidence="10">Pleckstrin homology domain containing protein</fullName>
    </recommendedName>
</protein>
<dbReference type="InterPro" id="IPR013083">
    <property type="entry name" value="Znf_RING/FYVE/PHD"/>
</dbReference>
<evidence type="ECO:0000256" key="4">
    <source>
        <dbReference type="PROSITE-ProRule" id="PRU00091"/>
    </source>
</evidence>
<sequence length="251" mass="28648">NSEVNTRRVQNVEQCFGSSGQPLVSFGRVLVGEGVLIKMCRKGPKQRQFFLFNDILVYGNILIAKKRYNKQHIIPLEEVCLEDLADDTQLRNGWLIRTPSKSFAVYAATPTEKHEWMMHMDRSVQDLLVKNKKCRPPSLAAVWVPDSEAARCMSCGRTQFSLLQRRHHCRACGNVVCRACSSHSLKISSLKKGPVRVCDQCFVKLSSVEYNEVKESDNRLMSSQREGREERDRERSDSSADSDEELANDDY</sequence>
<feature type="compositionally biased region" description="Basic and acidic residues" evidence="5">
    <location>
        <begin position="225"/>
        <end position="238"/>
    </location>
</feature>
<dbReference type="InterPro" id="IPR037871">
    <property type="entry name" value="PH_Phafin"/>
</dbReference>
<name>A0AAN5I176_9BILA</name>
<accession>A0AAN5I176</accession>
<dbReference type="GO" id="GO:0008333">
    <property type="term" value="P:endosome to lysosome transport"/>
    <property type="evidence" value="ECO:0007669"/>
    <property type="project" value="TreeGrafter"/>
</dbReference>
<dbReference type="Pfam" id="PF01363">
    <property type="entry name" value="FYVE"/>
    <property type="match status" value="1"/>
</dbReference>
<dbReference type="PANTHER" id="PTHR46280:SF3">
    <property type="entry name" value="PLECKSTRIN HOMOLOGY DOMAIN-CONTAINING FAMILY F MEMBER 1 HOMOLOG"/>
    <property type="match status" value="1"/>
</dbReference>
<feature type="compositionally biased region" description="Acidic residues" evidence="5">
    <location>
        <begin position="240"/>
        <end position="251"/>
    </location>
</feature>
<dbReference type="GO" id="GO:0005769">
    <property type="term" value="C:early endosome"/>
    <property type="evidence" value="ECO:0007669"/>
    <property type="project" value="TreeGrafter"/>
</dbReference>
<dbReference type="SUPFAM" id="SSF50729">
    <property type="entry name" value="PH domain-like"/>
    <property type="match status" value="1"/>
</dbReference>
<reference evidence="9" key="1">
    <citation type="submission" date="2022-10" db="EMBL/GenBank/DDBJ databases">
        <title>Genome assembly of Pristionchus species.</title>
        <authorList>
            <person name="Yoshida K."/>
            <person name="Sommer R.J."/>
        </authorList>
    </citation>
    <scope>NUCLEOTIDE SEQUENCE [LARGE SCALE GENOMIC DNA]</scope>
    <source>
        <strain evidence="9">RS5460</strain>
    </source>
</reference>
<dbReference type="GO" id="GO:0007032">
    <property type="term" value="P:endosome organization"/>
    <property type="evidence" value="ECO:0007669"/>
    <property type="project" value="TreeGrafter"/>
</dbReference>
<dbReference type="SMART" id="SM00064">
    <property type="entry name" value="FYVE"/>
    <property type="match status" value="1"/>
</dbReference>
<organism evidence="8 9">
    <name type="scientific">Pristionchus mayeri</name>
    <dbReference type="NCBI Taxonomy" id="1317129"/>
    <lineage>
        <taxon>Eukaryota</taxon>
        <taxon>Metazoa</taxon>
        <taxon>Ecdysozoa</taxon>
        <taxon>Nematoda</taxon>
        <taxon>Chromadorea</taxon>
        <taxon>Rhabditida</taxon>
        <taxon>Rhabditina</taxon>
        <taxon>Diplogasteromorpha</taxon>
        <taxon>Diplogasteroidea</taxon>
        <taxon>Neodiplogasteridae</taxon>
        <taxon>Pristionchus</taxon>
    </lineage>
</organism>
<dbReference type="InterPro" id="IPR001849">
    <property type="entry name" value="PH_domain"/>
</dbReference>
<evidence type="ECO:0000259" key="7">
    <source>
        <dbReference type="PROSITE" id="PS50178"/>
    </source>
</evidence>
<dbReference type="InterPro" id="IPR051765">
    <property type="entry name" value="PH_domain-containing_F"/>
</dbReference>
<feature type="non-terminal residue" evidence="8">
    <location>
        <position position="251"/>
    </location>
</feature>
<dbReference type="InterPro" id="IPR011993">
    <property type="entry name" value="PH-like_dom_sf"/>
</dbReference>
<comment type="caution">
    <text evidence="8">The sequence shown here is derived from an EMBL/GenBank/DDBJ whole genome shotgun (WGS) entry which is preliminary data.</text>
</comment>
<dbReference type="SMART" id="SM00233">
    <property type="entry name" value="PH"/>
    <property type="match status" value="1"/>
</dbReference>
<evidence type="ECO:0000259" key="6">
    <source>
        <dbReference type="PROSITE" id="PS50003"/>
    </source>
</evidence>
<dbReference type="InterPro" id="IPR000306">
    <property type="entry name" value="Znf_FYVE"/>
</dbReference>
<dbReference type="PROSITE" id="PS50003">
    <property type="entry name" value="PH_DOMAIN"/>
    <property type="match status" value="1"/>
</dbReference>
<evidence type="ECO:0000256" key="1">
    <source>
        <dbReference type="ARBA" id="ARBA00022723"/>
    </source>
</evidence>
<keyword evidence="2 4" id="KW-0863">Zinc-finger</keyword>
<gene>
    <name evidence="8" type="ORF">PMAYCL1PPCAC_18194</name>
</gene>
<dbReference type="PROSITE" id="PS50178">
    <property type="entry name" value="ZF_FYVE"/>
    <property type="match status" value="1"/>
</dbReference>
<feature type="non-terminal residue" evidence="8">
    <location>
        <position position="1"/>
    </location>
</feature>
<evidence type="ECO:0000256" key="5">
    <source>
        <dbReference type="SAM" id="MobiDB-lite"/>
    </source>
</evidence>
<dbReference type="InterPro" id="IPR011011">
    <property type="entry name" value="Znf_FYVE_PHD"/>
</dbReference>
<feature type="region of interest" description="Disordered" evidence="5">
    <location>
        <begin position="215"/>
        <end position="251"/>
    </location>
</feature>